<evidence type="ECO:0000313" key="3">
    <source>
        <dbReference type="WBParaSite" id="nRc.2.0.1.t21588-RA"/>
    </source>
</evidence>
<sequence length="102" mass="11575">MKKWSATERECLAIVYGLKLYKYHLIYPEDSEGDPESSSPANLVNAVTTKRMAKGVERSNQAQVQPDGNQGHVIGNKRNQKKEDIAKHIQNAAEKLKKYFDK</sequence>
<evidence type="ECO:0000313" key="2">
    <source>
        <dbReference type="Proteomes" id="UP000887565"/>
    </source>
</evidence>
<protein>
    <submittedName>
        <fullName evidence="3">Uncharacterized protein</fullName>
    </submittedName>
</protein>
<feature type="region of interest" description="Disordered" evidence="1">
    <location>
        <begin position="54"/>
        <end position="83"/>
    </location>
</feature>
<accession>A0A915J771</accession>
<reference evidence="3" key="1">
    <citation type="submission" date="2022-11" db="UniProtKB">
        <authorList>
            <consortium name="WormBaseParasite"/>
        </authorList>
    </citation>
    <scope>IDENTIFICATION</scope>
</reference>
<proteinExistence type="predicted"/>
<evidence type="ECO:0000256" key="1">
    <source>
        <dbReference type="SAM" id="MobiDB-lite"/>
    </source>
</evidence>
<dbReference type="AlphaFoldDB" id="A0A915J771"/>
<organism evidence="2 3">
    <name type="scientific">Romanomermis culicivorax</name>
    <name type="common">Nematode worm</name>
    <dbReference type="NCBI Taxonomy" id="13658"/>
    <lineage>
        <taxon>Eukaryota</taxon>
        <taxon>Metazoa</taxon>
        <taxon>Ecdysozoa</taxon>
        <taxon>Nematoda</taxon>
        <taxon>Enoplea</taxon>
        <taxon>Dorylaimia</taxon>
        <taxon>Mermithida</taxon>
        <taxon>Mermithoidea</taxon>
        <taxon>Mermithidae</taxon>
        <taxon>Romanomermis</taxon>
    </lineage>
</organism>
<keyword evidence="2" id="KW-1185">Reference proteome</keyword>
<name>A0A915J771_ROMCU</name>
<dbReference type="WBParaSite" id="nRc.2.0.1.t21588-RA">
    <property type="protein sequence ID" value="nRc.2.0.1.t21588-RA"/>
    <property type="gene ID" value="nRc.2.0.1.g21588"/>
</dbReference>
<feature type="compositionally biased region" description="Polar residues" evidence="1">
    <location>
        <begin position="58"/>
        <end position="68"/>
    </location>
</feature>
<dbReference type="Proteomes" id="UP000887565">
    <property type="component" value="Unplaced"/>
</dbReference>